<evidence type="ECO:0000313" key="4">
    <source>
        <dbReference type="Proteomes" id="UP000660554"/>
    </source>
</evidence>
<comment type="caution">
    <text evidence="3">The sequence shown here is derived from an EMBL/GenBank/DDBJ whole genome shotgun (WGS) entry which is preliminary data.</text>
</comment>
<evidence type="ECO:0000256" key="1">
    <source>
        <dbReference type="SAM" id="MobiDB-lite"/>
    </source>
</evidence>
<reference evidence="4" key="1">
    <citation type="submission" date="2020-09" db="EMBL/GenBank/DDBJ databases">
        <title>Whole genome shotgun sequence of Streptomyces cinnamonensis NBRC 15873.</title>
        <authorList>
            <person name="Komaki H."/>
            <person name="Tamura T."/>
        </authorList>
    </citation>
    <scope>NUCLEOTIDE SEQUENCE [LARGE SCALE GENOMIC DNA]</scope>
    <source>
        <strain evidence="4">NBRC 15873</strain>
    </source>
</reference>
<keyword evidence="4" id="KW-1185">Reference proteome</keyword>
<dbReference type="GeneID" id="86956907"/>
<dbReference type="Proteomes" id="UP000660554">
    <property type="component" value="Unassembled WGS sequence"/>
</dbReference>
<gene>
    <name evidence="3" type="ORF">Scinn_06550</name>
</gene>
<accession>A0ABQ3NEH3</accession>
<organism evidence="3 4">
    <name type="scientific">Streptomyces virginiae</name>
    <name type="common">Streptomyces cinnamonensis</name>
    <dbReference type="NCBI Taxonomy" id="1961"/>
    <lineage>
        <taxon>Bacteria</taxon>
        <taxon>Bacillati</taxon>
        <taxon>Actinomycetota</taxon>
        <taxon>Actinomycetes</taxon>
        <taxon>Kitasatosporales</taxon>
        <taxon>Streptomycetaceae</taxon>
        <taxon>Streptomyces</taxon>
    </lineage>
</organism>
<keyword evidence="2" id="KW-0732">Signal</keyword>
<protein>
    <recommendedName>
        <fullName evidence="5">Lipoprotein</fullName>
    </recommendedName>
</protein>
<feature type="signal peptide" evidence="2">
    <location>
        <begin position="1"/>
        <end position="18"/>
    </location>
</feature>
<evidence type="ECO:0008006" key="5">
    <source>
        <dbReference type="Google" id="ProtNLM"/>
    </source>
</evidence>
<feature type="region of interest" description="Disordered" evidence="1">
    <location>
        <begin position="23"/>
        <end position="86"/>
    </location>
</feature>
<sequence>MRAFRAVAAVLLSAVVLAGCGPSGSGGDDGRPGGSAEPATSTSTATSTGTGAGPAASPAPDTSPAPGASPSTGTGPSAVPAPGDTLVRVTRSGGFAGETHTLVVKGDGSWTRLDGKARPEGTGKLSEQELTALRTALREADFARLPRVATGGPKIYDGFFYAFAHGGYEVAGEQGSLPPALERVAQALPPFTAR</sequence>
<dbReference type="PROSITE" id="PS51257">
    <property type="entry name" value="PROKAR_LIPOPROTEIN"/>
    <property type="match status" value="1"/>
</dbReference>
<dbReference type="EMBL" id="BNDV01000002">
    <property type="protein sequence ID" value="GHI11192.1"/>
    <property type="molecule type" value="Genomic_DNA"/>
</dbReference>
<feature type="compositionally biased region" description="Low complexity" evidence="1">
    <location>
        <begin position="34"/>
        <end position="78"/>
    </location>
</feature>
<proteinExistence type="predicted"/>
<dbReference type="RefSeq" id="WP_053626688.1">
    <property type="nucleotide sequence ID" value="NZ_BMRU01000076.1"/>
</dbReference>
<name>A0ABQ3NEH3_STRVG</name>
<feature type="chain" id="PRO_5046258901" description="Lipoprotein" evidence="2">
    <location>
        <begin position="19"/>
        <end position="194"/>
    </location>
</feature>
<evidence type="ECO:0000256" key="2">
    <source>
        <dbReference type="SAM" id="SignalP"/>
    </source>
</evidence>
<evidence type="ECO:0000313" key="3">
    <source>
        <dbReference type="EMBL" id="GHI11192.1"/>
    </source>
</evidence>